<gene>
    <name evidence="4" type="ORF">EV186_1011898</name>
</gene>
<evidence type="ECO:0000313" key="4">
    <source>
        <dbReference type="EMBL" id="TDQ05920.1"/>
    </source>
</evidence>
<dbReference type="InterPro" id="IPR036390">
    <property type="entry name" value="WH_DNA-bd_sf"/>
</dbReference>
<dbReference type="Pfam" id="PF25583">
    <property type="entry name" value="WCX"/>
    <property type="match status" value="1"/>
</dbReference>
<dbReference type="RefSeq" id="WP_133848586.1">
    <property type="nucleotide sequence ID" value="NZ_SNXZ01000001.1"/>
</dbReference>
<evidence type="ECO:0000259" key="3">
    <source>
        <dbReference type="PROSITE" id="PS51000"/>
    </source>
</evidence>
<dbReference type="InterPro" id="IPR057727">
    <property type="entry name" value="WCX_dom"/>
</dbReference>
<dbReference type="InterPro" id="IPR028349">
    <property type="entry name" value="PafC-like"/>
</dbReference>
<dbReference type="OrthoDB" id="3171994at2"/>
<reference evidence="4 5" key="1">
    <citation type="submission" date="2019-03" db="EMBL/GenBank/DDBJ databases">
        <title>Genomic Encyclopedia of Type Strains, Phase IV (KMG-IV): sequencing the most valuable type-strain genomes for metagenomic binning, comparative biology and taxonomic classification.</title>
        <authorList>
            <person name="Goeker M."/>
        </authorList>
    </citation>
    <scope>NUCLEOTIDE SEQUENCE [LARGE SCALE GENOMIC DNA]</scope>
    <source>
        <strain evidence="4 5">DSM 45361</strain>
    </source>
</reference>
<proteinExistence type="predicted"/>
<dbReference type="SUPFAM" id="SSF46785">
    <property type="entry name" value="Winged helix' DNA-binding domain"/>
    <property type="match status" value="1"/>
</dbReference>
<comment type="caution">
    <text evidence="4">The sequence shown here is derived from an EMBL/GenBank/DDBJ whole genome shotgun (WGS) entry which is preliminary data.</text>
</comment>
<dbReference type="PROSITE" id="PS51000">
    <property type="entry name" value="HTH_DEOR_2"/>
    <property type="match status" value="1"/>
</dbReference>
<dbReference type="InterPro" id="IPR013196">
    <property type="entry name" value="HTH_11"/>
</dbReference>
<dbReference type="Gene3D" id="1.10.10.10">
    <property type="entry name" value="Winged helix-like DNA-binding domain superfamily/Winged helix DNA-binding domain"/>
    <property type="match status" value="1"/>
</dbReference>
<keyword evidence="4" id="KW-0238">DNA-binding</keyword>
<dbReference type="EMBL" id="SNXZ01000001">
    <property type="protein sequence ID" value="TDQ05920.1"/>
    <property type="molecule type" value="Genomic_DNA"/>
</dbReference>
<feature type="domain" description="HTH deoR-type" evidence="3">
    <location>
        <begin position="2"/>
        <end position="60"/>
    </location>
</feature>
<keyword evidence="2" id="KW-0804">Transcription</keyword>
<evidence type="ECO:0000313" key="5">
    <source>
        <dbReference type="Proteomes" id="UP000295444"/>
    </source>
</evidence>
<dbReference type="InterPro" id="IPR026881">
    <property type="entry name" value="WYL_dom"/>
</dbReference>
<dbReference type="Proteomes" id="UP000295444">
    <property type="component" value="Unassembled WGS sequence"/>
</dbReference>
<dbReference type="PANTHER" id="PTHR34580">
    <property type="match status" value="1"/>
</dbReference>
<dbReference type="Pfam" id="PF08279">
    <property type="entry name" value="HTH_11"/>
    <property type="match status" value="1"/>
</dbReference>
<dbReference type="GO" id="GO:0003677">
    <property type="term" value="F:DNA binding"/>
    <property type="evidence" value="ECO:0007669"/>
    <property type="project" value="UniProtKB-KW"/>
</dbReference>
<dbReference type="GO" id="GO:0003700">
    <property type="term" value="F:DNA-binding transcription factor activity"/>
    <property type="evidence" value="ECO:0007669"/>
    <property type="project" value="InterPro"/>
</dbReference>
<organism evidence="4 5">
    <name type="scientific">Labedaea rhizosphaerae</name>
    <dbReference type="NCBI Taxonomy" id="598644"/>
    <lineage>
        <taxon>Bacteria</taxon>
        <taxon>Bacillati</taxon>
        <taxon>Actinomycetota</taxon>
        <taxon>Actinomycetes</taxon>
        <taxon>Pseudonocardiales</taxon>
        <taxon>Pseudonocardiaceae</taxon>
        <taxon>Labedaea</taxon>
    </lineage>
</organism>
<protein>
    <submittedName>
        <fullName evidence="4">Putative DNA-binding transcriptional regulator YafY</fullName>
    </submittedName>
</protein>
<name>A0A4R6SQM3_LABRH</name>
<evidence type="ECO:0000256" key="2">
    <source>
        <dbReference type="ARBA" id="ARBA00023163"/>
    </source>
</evidence>
<dbReference type="PIRSF" id="PIRSF016838">
    <property type="entry name" value="PafC"/>
    <property type="match status" value="1"/>
</dbReference>
<accession>A0A4R6SQM3</accession>
<dbReference type="InterPro" id="IPR001034">
    <property type="entry name" value="DeoR_HTH"/>
</dbReference>
<dbReference type="Pfam" id="PF13280">
    <property type="entry name" value="WYL"/>
    <property type="match status" value="1"/>
</dbReference>
<dbReference type="AlphaFoldDB" id="A0A4R6SQM3"/>
<sequence length="324" mass="35356">MRADRLLSLLSLLQAHGRMSAHELAARLEVSPRTIFRDMEALSAAGVPVYTERGRGGGCVLTPGFRTDVSGLTTDEARALFTFTGRGLGMDTQLRGALSKLLARLPQAQRSVADRASATVVVDPHGWMREQDVPEFLPAVQEAVWQRRRLRLSYRSAADDRVVDPYGLVAKAGVWYLIAARDGEPRLYRASRILAATVLDEAAVQPDRLDVEELWQRLRARVEDRPTRVVVALHARAAVAERVVRVSRAQLTEQPPDLLPAAVDGWVALELAFVAAPAAAAVLAGFGADVRVLEPASVRARLREIGAALVAEYATTEHAITEHD</sequence>
<keyword evidence="5" id="KW-1185">Reference proteome</keyword>
<dbReference type="InterPro" id="IPR051534">
    <property type="entry name" value="CBASS_pafABC_assoc_protein"/>
</dbReference>
<dbReference type="InterPro" id="IPR036388">
    <property type="entry name" value="WH-like_DNA-bd_sf"/>
</dbReference>
<dbReference type="PANTHER" id="PTHR34580:SF1">
    <property type="entry name" value="PROTEIN PAFC"/>
    <property type="match status" value="1"/>
</dbReference>
<keyword evidence="1" id="KW-0805">Transcription regulation</keyword>
<evidence type="ECO:0000256" key="1">
    <source>
        <dbReference type="ARBA" id="ARBA00023015"/>
    </source>
</evidence>
<dbReference type="PROSITE" id="PS52050">
    <property type="entry name" value="WYL"/>
    <property type="match status" value="1"/>
</dbReference>